<keyword evidence="2" id="KW-1185">Reference proteome</keyword>
<protein>
    <submittedName>
        <fullName evidence="1">Uncharacterized protein</fullName>
    </submittedName>
</protein>
<name>A0AAE1UCV2_9EUCA</name>
<organism evidence="1 2">
    <name type="scientific">Petrolisthes manimaculis</name>
    <dbReference type="NCBI Taxonomy" id="1843537"/>
    <lineage>
        <taxon>Eukaryota</taxon>
        <taxon>Metazoa</taxon>
        <taxon>Ecdysozoa</taxon>
        <taxon>Arthropoda</taxon>
        <taxon>Crustacea</taxon>
        <taxon>Multicrustacea</taxon>
        <taxon>Malacostraca</taxon>
        <taxon>Eumalacostraca</taxon>
        <taxon>Eucarida</taxon>
        <taxon>Decapoda</taxon>
        <taxon>Pleocyemata</taxon>
        <taxon>Anomura</taxon>
        <taxon>Galatheoidea</taxon>
        <taxon>Porcellanidae</taxon>
        <taxon>Petrolisthes</taxon>
    </lineage>
</organism>
<proteinExistence type="predicted"/>
<accession>A0AAE1UCV2</accession>
<reference evidence="1" key="1">
    <citation type="submission" date="2023-11" db="EMBL/GenBank/DDBJ databases">
        <title>Genome assemblies of two species of porcelain crab, Petrolisthes cinctipes and Petrolisthes manimaculis (Anomura: Porcellanidae).</title>
        <authorList>
            <person name="Angst P."/>
        </authorList>
    </citation>
    <scope>NUCLEOTIDE SEQUENCE</scope>
    <source>
        <strain evidence="1">PB745_02</strain>
        <tissue evidence="1">Gill</tissue>
    </source>
</reference>
<dbReference type="AlphaFoldDB" id="A0AAE1UCV2"/>
<gene>
    <name evidence="1" type="ORF">Pmani_012811</name>
</gene>
<dbReference type="EMBL" id="JAWZYT010001056">
    <property type="protein sequence ID" value="KAK4316011.1"/>
    <property type="molecule type" value="Genomic_DNA"/>
</dbReference>
<sequence length="73" mass="8063">MTGGGTKAFTYIEEAMAQVIEKVQVLGIPVDSKTQAALLKKTWMKMMWLTQDCHQGPLHLHLGPVGRTLGQLQ</sequence>
<dbReference type="Proteomes" id="UP001292094">
    <property type="component" value="Unassembled WGS sequence"/>
</dbReference>
<comment type="caution">
    <text evidence="1">The sequence shown here is derived from an EMBL/GenBank/DDBJ whole genome shotgun (WGS) entry which is preliminary data.</text>
</comment>
<evidence type="ECO:0000313" key="2">
    <source>
        <dbReference type="Proteomes" id="UP001292094"/>
    </source>
</evidence>
<evidence type="ECO:0000313" key="1">
    <source>
        <dbReference type="EMBL" id="KAK4316011.1"/>
    </source>
</evidence>